<organism evidence="1 2">
    <name type="scientific">Plasmodium falciparum Vietnam Oak-Knoll</name>
    <name type="common">FVO</name>
    <dbReference type="NCBI Taxonomy" id="1036723"/>
    <lineage>
        <taxon>Eukaryota</taxon>
        <taxon>Sar</taxon>
        <taxon>Alveolata</taxon>
        <taxon>Apicomplexa</taxon>
        <taxon>Aconoidasida</taxon>
        <taxon>Haemosporida</taxon>
        <taxon>Plasmodiidae</taxon>
        <taxon>Plasmodium</taxon>
        <taxon>Plasmodium (Laverania)</taxon>
    </lineage>
</organism>
<gene>
    <name evidence="1" type="ORF">PFFVO_04191</name>
</gene>
<dbReference type="EMBL" id="KI925136">
    <property type="protein sequence ID" value="ETW16926.1"/>
    <property type="molecule type" value="Genomic_DNA"/>
</dbReference>
<accession>A0A024V257</accession>
<dbReference type="OrthoDB" id="373498at2759"/>
<dbReference type="CDD" id="cd18090">
    <property type="entry name" value="Arginine_MT_Sfm1"/>
    <property type="match status" value="1"/>
</dbReference>
<dbReference type="Pfam" id="PF04252">
    <property type="entry name" value="SFM1-like"/>
    <property type="match status" value="1"/>
</dbReference>
<evidence type="ECO:0000313" key="2">
    <source>
        <dbReference type="Proteomes" id="UP000030690"/>
    </source>
</evidence>
<evidence type="ECO:0008006" key="3">
    <source>
        <dbReference type="Google" id="ProtNLM"/>
    </source>
</evidence>
<dbReference type="InterPro" id="IPR007364">
    <property type="entry name" value="SFM1-like"/>
</dbReference>
<evidence type="ECO:0000313" key="1">
    <source>
        <dbReference type="EMBL" id="ETW16926.1"/>
    </source>
</evidence>
<dbReference type="GO" id="GO:0035241">
    <property type="term" value="F:protein-arginine omega-N monomethyltransferase activity"/>
    <property type="evidence" value="ECO:0007669"/>
    <property type="project" value="TreeGrafter"/>
</dbReference>
<dbReference type="Proteomes" id="UP000030690">
    <property type="component" value="Unassembled WGS sequence"/>
</dbReference>
<reference evidence="1 2" key="1">
    <citation type="submission" date="2013-02" db="EMBL/GenBank/DDBJ databases">
        <title>The Genome Annotation of Plasmodium falciparum Vietnam Oak-Knoll (FVO).</title>
        <authorList>
            <consortium name="The Broad Institute Genome Sequencing Platform"/>
            <consortium name="The Broad Institute Genome Sequencing Center for Infectious Disease"/>
            <person name="Neafsey D."/>
            <person name="Hoffman S."/>
            <person name="Volkman S."/>
            <person name="Rosenthal P."/>
            <person name="Walker B."/>
            <person name="Young S.K."/>
            <person name="Zeng Q."/>
            <person name="Gargeya S."/>
            <person name="Fitzgerald M."/>
            <person name="Haas B."/>
            <person name="Abouelleil A."/>
            <person name="Allen A.W."/>
            <person name="Alvarado L."/>
            <person name="Arachchi H.M."/>
            <person name="Berlin A.M."/>
            <person name="Chapman S.B."/>
            <person name="Gainer-Dewar J."/>
            <person name="Goldberg J."/>
            <person name="Griggs A."/>
            <person name="Gujja S."/>
            <person name="Hansen M."/>
            <person name="Howarth C."/>
            <person name="Imamovic A."/>
            <person name="Ireland A."/>
            <person name="Larimer J."/>
            <person name="McCowan C."/>
            <person name="Murphy C."/>
            <person name="Pearson M."/>
            <person name="Poon T.W."/>
            <person name="Priest M."/>
            <person name="Roberts A."/>
            <person name="Saif S."/>
            <person name="Shea T."/>
            <person name="Sisk P."/>
            <person name="Sykes S."/>
            <person name="Wortman J."/>
            <person name="Nusbaum C."/>
            <person name="Birren B."/>
        </authorList>
    </citation>
    <scope>NUCLEOTIDE SEQUENCE [LARGE SCALE GENOMIC DNA]</scope>
    <source>
        <strain evidence="2">Vietnam Oak-Knoll (FVO)</strain>
    </source>
</reference>
<dbReference type="PANTHER" id="PTHR35517:SF1">
    <property type="entry name" value="PROTEIN ARGININE N-METHYLTRANSFERASE SFM1"/>
    <property type="match status" value="1"/>
</dbReference>
<sequence>MSTKYIIEHLDELEEWCIHEYIHICETVRDENVIFTKFCENFSELTNGKYKPACYEKSIDELKNELLSGNICLLDMKAKNKLTCNDKNKIDFLLFGGILGNVPSDDRTSILRNFNFPISRNLGPIQMTTNTAVLVCYIILNDNVELENIPYVDDPEIFLKNNKESITLPFRFVSKYYYTKCEQDKNVPVLPEKFKEYLIKLGDQQFDDMSSFLENEDN</sequence>
<proteinExistence type="predicted"/>
<reference evidence="1 2" key="2">
    <citation type="submission" date="2013-02" db="EMBL/GenBank/DDBJ databases">
        <title>The Genome Sequence of Plasmodium falciparum Vietnam Oak-Knoll (FVO).</title>
        <authorList>
            <consortium name="The Broad Institute Genome Sequencing Platform"/>
            <consortium name="The Broad Institute Genome Sequencing Center for Infectious Disease"/>
            <person name="Neafsey D."/>
            <person name="Cheeseman I."/>
            <person name="Volkman S."/>
            <person name="Adams J."/>
            <person name="Walker B."/>
            <person name="Young S.K."/>
            <person name="Zeng Q."/>
            <person name="Gargeya S."/>
            <person name="Fitzgerald M."/>
            <person name="Haas B."/>
            <person name="Abouelleil A."/>
            <person name="Alvarado L."/>
            <person name="Arachchi H.M."/>
            <person name="Berlin A.M."/>
            <person name="Chapman S.B."/>
            <person name="Dewar J."/>
            <person name="Goldberg J."/>
            <person name="Griggs A."/>
            <person name="Gujja S."/>
            <person name="Hansen M."/>
            <person name="Howarth C."/>
            <person name="Imamovic A."/>
            <person name="Larimer J."/>
            <person name="McCowan C."/>
            <person name="Murphy C."/>
            <person name="Neiman D."/>
            <person name="Pearson M."/>
            <person name="Priest M."/>
            <person name="Roberts A."/>
            <person name="Saif S."/>
            <person name="Shea T."/>
            <person name="Sisk P."/>
            <person name="Sykes S."/>
            <person name="Wortman J."/>
            <person name="Nusbaum C."/>
            <person name="Birren B."/>
        </authorList>
    </citation>
    <scope>NUCLEOTIDE SEQUENCE [LARGE SCALE GENOMIC DNA]</scope>
    <source>
        <strain evidence="2">Vietnam Oak-Knoll (FVO)</strain>
    </source>
</reference>
<dbReference type="PANTHER" id="PTHR35517">
    <property type="entry name" value="PROTEIN ARGININE N-METHYLTRANSFERASE SFM1"/>
    <property type="match status" value="1"/>
</dbReference>
<dbReference type="SMR" id="A0A024V257"/>
<name>A0A024V257_PLAFA</name>
<protein>
    <recommendedName>
        <fullName evidence="3">SAM-dependent RNA methyltransferase</fullName>
    </recommendedName>
</protein>
<dbReference type="AlphaFoldDB" id="A0A024V257"/>